<evidence type="ECO:0000313" key="1">
    <source>
        <dbReference type="EMBL" id="CAB4139121.1"/>
    </source>
</evidence>
<gene>
    <name evidence="1" type="ORF">UFOVP350_43</name>
</gene>
<accession>A0A6J5LYD0</accession>
<dbReference type="EMBL" id="LR796362">
    <property type="protein sequence ID" value="CAB4139121.1"/>
    <property type="molecule type" value="Genomic_DNA"/>
</dbReference>
<organism evidence="1">
    <name type="scientific">uncultured Caudovirales phage</name>
    <dbReference type="NCBI Taxonomy" id="2100421"/>
    <lineage>
        <taxon>Viruses</taxon>
        <taxon>Duplodnaviria</taxon>
        <taxon>Heunggongvirae</taxon>
        <taxon>Uroviricota</taxon>
        <taxon>Caudoviricetes</taxon>
        <taxon>Peduoviridae</taxon>
        <taxon>Maltschvirus</taxon>
        <taxon>Maltschvirus maltsch</taxon>
    </lineage>
</organism>
<proteinExistence type="predicted"/>
<reference evidence="1" key="1">
    <citation type="submission" date="2020-04" db="EMBL/GenBank/DDBJ databases">
        <authorList>
            <person name="Chiriac C."/>
            <person name="Salcher M."/>
            <person name="Ghai R."/>
            <person name="Kavagutti S V."/>
        </authorList>
    </citation>
    <scope>NUCLEOTIDE SEQUENCE</scope>
</reference>
<sequence>MANDLRDFLRGKAATMRAELKAAVVSEFTVRTGKLASSFRERVVMQSGDPVGVSFELPRYGYILHHGVKAGTVVKRKTGQYTTKGIPKSGYITSVLDKHVDDIGDQAAKHYGNEVEKRIRF</sequence>
<protein>
    <submittedName>
        <fullName evidence="1">Uncharacterized protein</fullName>
    </submittedName>
</protein>
<name>A0A6J5LYD0_9CAUD</name>